<dbReference type="Proteomes" id="UP000010824">
    <property type="component" value="Chromosome"/>
</dbReference>
<dbReference type="GO" id="GO:0016887">
    <property type="term" value="F:ATP hydrolysis activity"/>
    <property type="evidence" value="ECO:0007669"/>
    <property type="project" value="InterPro"/>
</dbReference>
<proteinExistence type="predicted"/>
<dbReference type="EMBL" id="CP003167">
    <property type="protein sequence ID" value="AGB01684.1"/>
    <property type="molecule type" value="Genomic_DNA"/>
</dbReference>
<dbReference type="AlphaFoldDB" id="L0HF39"/>
<keyword evidence="2" id="KW-0547">Nucleotide-binding</keyword>
<dbReference type="InterPro" id="IPR003593">
    <property type="entry name" value="AAA+_ATPase"/>
</dbReference>
<dbReference type="SUPFAM" id="SSF52540">
    <property type="entry name" value="P-loop containing nucleoside triphosphate hydrolases"/>
    <property type="match status" value="1"/>
</dbReference>
<dbReference type="STRING" id="593750.Metfor_0624"/>
<dbReference type="SMART" id="SM00382">
    <property type="entry name" value="AAA"/>
    <property type="match status" value="1"/>
</dbReference>
<dbReference type="InterPro" id="IPR050153">
    <property type="entry name" value="Metal_Ion_Import_ABC"/>
</dbReference>
<dbReference type="EC" id="7.6.2.8" evidence="6"/>
<evidence type="ECO:0000256" key="7">
    <source>
        <dbReference type="ARBA" id="ARBA00073649"/>
    </source>
</evidence>
<name>L0HF39_METFS</name>
<dbReference type="PANTHER" id="PTHR42734:SF19">
    <property type="entry name" value="IRON COMPOUNDS ABC TRANSPORTER, ATP-BINDING PROTEIN"/>
    <property type="match status" value="1"/>
</dbReference>
<accession>L0HF39</accession>
<comment type="function">
    <text evidence="5">Required for corrinoid utilization. Probably part of the ABC transporter complex BtuCDF involved in cobalamin (vitamin B12) import. Probably responsible for energy coupling to the transport system.</text>
</comment>
<keyword evidence="1" id="KW-0813">Transport</keyword>
<feature type="domain" description="ABC transporter" evidence="9">
    <location>
        <begin position="3"/>
        <end position="239"/>
    </location>
</feature>
<reference evidence="10 11" key="2">
    <citation type="journal article" date="2014" name="Genome Announc.">
        <title>Complete Genome Sequence of Methanoregula formicica SMSPT, a Mesophilic Hydrogenotrophic Methanogen Isolated from a Methanogenic Upflow Anaerobic Sludge Blanket Reactor.</title>
        <authorList>
            <person name="Yamamoto K."/>
            <person name="Tamaki H."/>
            <person name="Cadillo-Quiroz H."/>
            <person name="Imachi H."/>
            <person name="Kyrpides N."/>
            <person name="Woyke T."/>
            <person name="Goodwin L."/>
            <person name="Zinder S.H."/>
            <person name="Kamagata Y."/>
            <person name="Liu W.T."/>
        </authorList>
    </citation>
    <scope>NUCLEOTIDE SEQUENCE [LARGE SCALE GENOMIC DNA]</scope>
    <source>
        <strain evidence="11">DSM 22288 / NBRC 105244 / SMSP</strain>
    </source>
</reference>
<dbReference type="GeneID" id="14309297"/>
<reference evidence="11" key="1">
    <citation type="submission" date="2011-12" db="EMBL/GenBank/DDBJ databases">
        <title>Complete sequence of Methanoregula formicicum SMSP.</title>
        <authorList>
            <person name="Lucas S."/>
            <person name="Han J."/>
            <person name="Lapidus A."/>
            <person name="Cheng J.-F."/>
            <person name="Goodwin L."/>
            <person name="Pitluck S."/>
            <person name="Peters L."/>
            <person name="Ovchinnikova G."/>
            <person name="Teshima H."/>
            <person name="Detter J.C."/>
            <person name="Han C."/>
            <person name="Tapia R."/>
            <person name="Land M."/>
            <person name="Hauser L."/>
            <person name="Kyrpides N."/>
            <person name="Ivanova N."/>
            <person name="Pagani I."/>
            <person name="Imachi H."/>
            <person name="Tamaki H."/>
            <person name="Sekiguchi Y."/>
            <person name="Kamagata Y."/>
            <person name="Cadillo-Quiroz H."/>
            <person name="Zinder S."/>
            <person name="Liu W.-T."/>
            <person name="Woyke T."/>
        </authorList>
    </citation>
    <scope>NUCLEOTIDE SEQUENCE [LARGE SCALE GENOMIC DNA]</scope>
    <source>
        <strain evidence="11">DSM 22288 / NBRC 105244 / SMSP</strain>
    </source>
</reference>
<evidence type="ECO:0000256" key="8">
    <source>
        <dbReference type="ARBA" id="ARBA00077139"/>
    </source>
</evidence>
<dbReference type="FunFam" id="3.40.50.300:FF:000134">
    <property type="entry name" value="Iron-enterobactin ABC transporter ATP-binding protein"/>
    <property type="match status" value="1"/>
</dbReference>
<gene>
    <name evidence="10" type="ordered locus">Metfor_0624</name>
</gene>
<dbReference type="InterPro" id="IPR027417">
    <property type="entry name" value="P-loop_NTPase"/>
</dbReference>
<dbReference type="InParanoid" id="L0HF39"/>
<dbReference type="Gene3D" id="3.40.50.300">
    <property type="entry name" value="P-loop containing nucleotide triphosphate hydrolases"/>
    <property type="match status" value="1"/>
</dbReference>
<evidence type="ECO:0000313" key="10">
    <source>
        <dbReference type="EMBL" id="AGB01684.1"/>
    </source>
</evidence>
<evidence type="ECO:0000256" key="4">
    <source>
        <dbReference type="ARBA" id="ARBA00050590"/>
    </source>
</evidence>
<dbReference type="Pfam" id="PF00005">
    <property type="entry name" value="ABC_tran"/>
    <property type="match status" value="1"/>
</dbReference>
<organism evidence="10 11">
    <name type="scientific">Methanoregula formicica (strain DSM 22288 / NBRC 105244 / SMSP)</name>
    <dbReference type="NCBI Taxonomy" id="593750"/>
    <lineage>
        <taxon>Archaea</taxon>
        <taxon>Methanobacteriati</taxon>
        <taxon>Methanobacteriota</taxon>
        <taxon>Stenosarchaea group</taxon>
        <taxon>Methanomicrobia</taxon>
        <taxon>Methanomicrobiales</taxon>
        <taxon>Methanoregulaceae</taxon>
        <taxon>Methanoregula</taxon>
    </lineage>
</organism>
<dbReference type="HOGENOM" id="CLU_000604_1_11_2"/>
<evidence type="ECO:0000313" key="11">
    <source>
        <dbReference type="Proteomes" id="UP000010824"/>
    </source>
</evidence>
<dbReference type="GO" id="GO:0015420">
    <property type="term" value="F:ABC-type vitamin B12 transporter activity"/>
    <property type="evidence" value="ECO:0007669"/>
    <property type="project" value="UniProtKB-EC"/>
</dbReference>
<keyword evidence="11" id="KW-1185">Reference proteome</keyword>
<dbReference type="RefSeq" id="WP_015284648.1">
    <property type="nucleotide sequence ID" value="NC_019943.1"/>
</dbReference>
<evidence type="ECO:0000256" key="6">
    <source>
        <dbReference type="ARBA" id="ARBA00066387"/>
    </source>
</evidence>
<keyword evidence="3" id="KW-0067">ATP-binding</keyword>
<dbReference type="PANTHER" id="PTHR42734">
    <property type="entry name" value="METAL TRANSPORT SYSTEM ATP-BINDING PROTEIN TM_0124-RELATED"/>
    <property type="match status" value="1"/>
</dbReference>
<evidence type="ECO:0000256" key="3">
    <source>
        <dbReference type="ARBA" id="ARBA00022840"/>
    </source>
</evidence>
<dbReference type="GO" id="GO:0005524">
    <property type="term" value="F:ATP binding"/>
    <property type="evidence" value="ECO:0007669"/>
    <property type="project" value="UniProtKB-KW"/>
</dbReference>
<dbReference type="eggNOG" id="arCOG00198">
    <property type="taxonomic scope" value="Archaea"/>
</dbReference>
<protein>
    <recommendedName>
        <fullName evidence="7">Cobalamin import ATP-binding protein BtuD</fullName>
        <ecNumber evidence="6">7.6.2.8</ecNumber>
    </recommendedName>
    <alternativeName>
        <fullName evidence="8">Vitamin B12-transporting ATPase</fullName>
    </alternativeName>
</protein>
<evidence type="ECO:0000256" key="1">
    <source>
        <dbReference type="ARBA" id="ARBA00022448"/>
    </source>
</evidence>
<dbReference type="PROSITE" id="PS50893">
    <property type="entry name" value="ABC_TRANSPORTER_2"/>
    <property type="match status" value="1"/>
</dbReference>
<dbReference type="InterPro" id="IPR003439">
    <property type="entry name" value="ABC_transporter-like_ATP-bd"/>
</dbReference>
<comment type="catalytic activity">
    <reaction evidence="4">
        <text>an R-cob(III)alamin(out) + ATP + H2O = an R-cob(III)alamin(in) + ADP + phosphate + H(+)</text>
        <dbReference type="Rhea" id="RHEA:17873"/>
        <dbReference type="ChEBI" id="CHEBI:15377"/>
        <dbReference type="ChEBI" id="CHEBI:15378"/>
        <dbReference type="ChEBI" id="CHEBI:30616"/>
        <dbReference type="ChEBI" id="CHEBI:43474"/>
        <dbReference type="ChEBI" id="CHEBI:140785"/>
        <dbReference type="ChEBI" id="CHEBI:456216"/>
        <dbReference type="EC" id="7.6.2.8"/>
    </reaction>
</comment>
<evidence type="ECO:0000256" key="2">
    <source>
        <dbReference type="ARBA" id="ARBA00022741"/>
    </source>
</evidence>
<sequence>MILDVNQAGFRYDSVRMIFSGISFSLGEQEVLCILGPNGIGKSTLIRCLANLYPLCAGSIRLHDRDIRSLNYRDVARVIGYVPQAHEITFPFSVREFVLMGRAPHLGLFASPGKEDRTKADEAIGLVGIQKITDKPVNEISGGEYQLAMIARALAQEPEVLLLDEPTSHLDFGNQIRVLEIIDRLARDGLSVIMSSHFPDHAFLTSNNVAIMQHGSFMAYGLAEEVVTETNLKATYGVDVSITYSHDVERHVCVPHRSGQCRCRDPKQPEYSPKMAAMVPAMR</sequence>
<dbReference type="OrthoDB" id="24644at2157"/>
<dbReference type="KEGG" id="mfo:Metfor_0624"/>
<evidence type="ECO:0000256" key="5">
    <source>
        <dbReference type="ARBA" id="ARBA00058960"/>
    </source>
</evidence>
<dbReference type="CDD" id="cd03214">
    <property type="entry name" value="ABC_Iron-Siderophores_B12_Hemin"/>
    <property type="match status" value="1"/>
</dbReference>
<evidence type="ECO:0000259" key="9">
    <source>
        <dbReference type="PROSITE" id="PS50893"/>
    </source>
</evidence>